<evidence type="ECO:0000313" key="2">
    <source>
        <dbReference type="Proteomes" id="UP000005018"/>
    </source>
</evidence>
<accession>H8WVS1</accession>
<gene>
    <name evidence="1" type="ORF">CORT_0A01530</name>
</gene>
<dbReference type="OrthoDB" id="7451790at2759"/>
<evidence type="ECO:0000313" key="1">
    <source>
        <dbReference type="EMBL" id="CCG20544.1"/>
    </source>
</evidence>
<dbReference type="HOGENOM" id="CLU_502467_0_0_1"/>
<dbReference type="KEGG" id="cot:CORT_0A01530"/>
<proteinExistence type="predicted"/>
<dbReference type="PROSITE" id="PS51450">
    <property type="entry name" value="LRR"/>
    <property type="match status" value="2"/>
</dbReference>
<dbReference type="InterPro" id="IPR001611">
    <property type="entry name" value="Leu-rich_rpt"/>
</dbReference>
<reference evidence="1 2" key="1">
    <citation type="journal article" date="2012" name="PLoS ONE">
        <title>Sequence and analysis of the genome of the pathogenic yeast Candida orthopsilosis.</title>
        <authorList>
            <person name="Riccombeni A."/>
            <person name="Vidanes G."/>
            <person name="Proux-Wera E."/>
            <person name="Wolfe K.H."/>
            <person name="Butler G."/>
        </authorList>
    </citation>
    <scope>NUCLEOTIDE SEQUENCE [LARGE SCALE GENOMIC DNA]</scope>
    <source>
        <strain evidence="1 2">Co 90-125</strain>
    </source>
</reference>
<dbReference type="InterPro" id="IPR032675">
    <property type="entry name" value="LRR_dom_sf"/>
</dbReference>
<dbReference type="Proteomes" id="UP000005018">
    <property type="component" value="Chromosome 1"/>
</dbReference>
<name>H8WVS1_CANO9</name>
<dbReference type="EMBL" id="HE681719">
    <property type="protein sequence ID" value="CCG20544.1"/>
    <property type="molecule type" value="Genomic_DNA"/>
</dbReference>
<dbReference type="AlphaFoldDB" id="H8WVS1"/>
<dbReference type="Gene3D" id="3.80.10.10">
    <property type="entry name" value="Ribonuclease Inhibitor"/>
    <property type="match status" value="2"/>
</dbReference>
<dbReference type="SUPFAM" id="SSF52047">
    <property type="entry name" value="RNI-like"/>
    <property type="match status" value="1"/>
</dbReference>
<sequence>MMLSTSSLTNFPDEIIHNILDQGILTRTDLHKFLFNKTTHHIAQRILNKRVLVHLSVGKRRNYESSITTPYDYDTTCDQHIYYNFSTVELFLHWLADHYNLQNYIIQIFIEQFDLSDLKALKLLRGKNLKIYLNYEHDLLNSAPRFNRLIWPCFRGIFSLTENRISVVIEYENFIESPIHLNLTDIEEIEIRSYFPTAQSFHLITDMPCLAKIVINNSSLAPLNLKLDCRGDNVETFVIKGPVESLVHVGKFLQYDCHRIRNLVVNRCNLHDFHCHFLKHFSPSGLPSLRKLDLSSNEFGSLENINLQSYFPRLLSLQIKFEIHKTNKFRFSNIQLPSTLQVLNLQDKKIYSFSIAMGPKQFKSLDLSYNYPLDFHFNSIDEIDSLNLSYNRSILSSIHRFNLDDIAKFIFSKVEQLNLQGCNITNEDLESLELLLASPIQQSPNAPLSRLHILNLSNNKLSNLRCFNSKSFKMLPLQQVDLSFNAFYSLSKYNFPLTLANYPNLLKINLTGNSRLSRIHSSNDDEYPKLETMYTSIRPNSI</sequence>
<organism evidence="1 2">
    <name type="scientific">Candida orthopsilosis (strain 90-125)</name>
    <name type="common">Yeast</name>
    <dbReference type="NCBI Taxonomy" id="1136231"/>
    <lineage>
        <taxon>Eukaryota</taxon>
        <taxon>Fungi</taxon>
        <taxon>Dikarya</taxon>
        <taxon>Ascomycota</taxon>
        <taxon>Saccharomycotina</taxon>
        <taxon>Pichiomycetes</taxon>
        <taxon>Debaryomycetaceae</taxon>
        <taxon>Candida/Lodderomyces clade</taxon>
        <taxon>Candida</taxon>
    </lineage>
</organism>
<dbReference type="RefSeq" id="XP_003865985.1">
    <property type="nucleotide sequence ID" value="XM_003865937.1"/>
</dbReference>
<dbReference type="GeneID" id="14536843"/>
<keyword evidence="2" id="KW-1185">Reference proteome</keyword>
<protein>
    <submittedName>
        <fullName evidence="1">Ecm4 cytoplasmic glutathione S-transferase</fullName>
    </submittedName>
</protein>